<evidence type="ECO:0000313" key="10">
    <source>
        <dbReference type="Proteomes" id="UP000664169"/>
    </source>
</evidence>
<feature type="transmembrane region" description="Helical" evidence="6">
    <location>
        <begin position="99"/>
        <end position="123"/>
    </location>
</feature>
<feature type="region of interest" description="Disordered" evidence="5">
    <location>
        <begin position="46"/>
        <end position="91"/>
    </location>
</feature>
<feature type="compositionally biased region" description="Polar residues" evidence="5">
    <location>
        <begin position="312"/>
        <end position="324"/>
    </location>
</feature>
<proteinExistence type="predicted"/>
<evidence type="ECO:0000256" key="2">
    <source>
        <dbReference type="ARBA" id="ARBA00022692"/>
    </source>
</evidence>
<evidence type="ECO:0000259" key="8">
    <source>
        <dbReference type="Pfam" id="PF04478"/>
    </source>
</evidence>
<dbReference type="EMBL" id="CAJPDQ010000044">
    <property type="protein sequence ID" value="CAF9932434.1"/>
    <property type="molecule type" value="Genomic_DNA"/>
</dbReference>
<feature type="compositionally biased region" description="Low complexity" evidence="5">
    <location>
        <begin position="382"/>
        <end position="392"/>
    </location>
</feature>
<name>A0A8H3FX57_9LECA</name>
<dbReference type="GO" id="GO:0071944">
    <property type="term" value="C:cell periphery"/>
    <property type="evidence" value="ECO:0007669"/>
    <property type="project" value="UniProtKB-ARBA"/>
</dbReference>
<dbReference type="PANTHER" id="PTHR15549:SF26">
    <property type="entry name" value="AXIAL BUDDING PATTERN PROTEIN 2-RELATED"/>
    <property type="match status" value="1"/>
</dbReference>
<feature type="chain" id="PRO_5034308419" description="Mid2 domain-containing protein" evidence="7">
    <location>
        <begin position="23"/>
        <end position="601"/>
    </location>
</feature>
<evidence type="ECO:0000256" key="3">
    <source>
        <dbReference type="ARBA" id="ARBA00022989"/>
    </source>
</evidence>
<organism evidence="9 10">
    <name type="scientific">Gomphillus americanus</name>
    <dbReference type="NCBI Taxonomy" id="1940652"/>
    <lineage>
        <taxon>Eukaryota</taxon>
        <taxon>Fungi</taxon>
        <taxon>Dikarya</taxon>
        <taxon>Ascomycota</taxon>
        <taxon>Pezizomycotina</taxon>
        <taxon>Lecanoromycetes</taxon>
        <taxon>OSLEUM clade</taxon>
        <taxon>Ostropomycetidae</taxon>
        <taxon>Ostropales</taxon>
        <taxon>Graphidaceae</taxon>
        <taxon>Gomphilloideae</taxon>
        <taxon>Gomphillus</taxon>
    </lineage>
</organism>
<feature type="compositionally biased region" description="Polar residues" evidence="5">
    <location>
        <begin position="573"/>
        <end position="582"/>
    </location>
</feature>
<evidence type="ECO:0000256" key="5">
    <source>
        <dbReference type="SAM" id="MobiDB-lite"/>
    </source>
</evidence>
<feature type="region of interest" description="Disordered" evidence="5">
    <location>
        <begin position="527"/>
        <end position="588"/>
    </location>
</feature>
<accession>A0A8H3FX57</accession>
<dbReference type="InterPro" id="IPR007567">
    <property type="entry name" value="Mid2_dom"/>
</dbReference>
<keyword evidence="7" id="KW-0732">Signal</keyword>
<keyword evidence="10" id="KW-1185">Reference proteome</keyword>
<evidence type="ECO:0000256" key="6">
    <source>
        <dbReference type="SAM" id="Phobius"/>
    </source>
</evidence>
<sequence length="601" mass="64393">MQHYRLATRLTVILIAIGNALAQSSENLPGFLSIVQSLATVLEPSSTASSSSSSTSKASTSSTPGSTLATAAATTTSSPSSTPTAGNATSGLDPHTRDIIIGVMVPIGLILLAAIVALILCCCARRRKKNRRINREMKYDEAKSMGNDDWVRGNDSHHGLHNNTAGVFGTTNNIRYDPHHGTAPLMGTDHVSEMKSIEDPVYENGVAEKPTSNSFTPAQIVPRKPIPNRFSNGSATTPVSADHHHDSHNGAVMVAGAGVAAGAAAVMHHHDQNRRSSGNLAKVDPMYHHDQNRRSSGSLAKVDALHKPLGSHPQNQPPMYTSSGPDKFQPNWRPSRPATPPFSPDDVGSMHRRSQRFSTGSTMATDHANVPVVAAAIDAPTSSQRHSLQSRHSGFEDGEPPRGPSRSPKRRSLTGGGELWEADSMFRPALSSRRRSSGGDLQYTATEAAPPLPNQGRYSNREISQAPLLNSGSTPYNKHLSTVQGADTHNPAYSSTTDSSTSNESYESAQAYVNSWNYSDPGRYPRFSGGSDNMPLIPPGPVWKEGDQRRWSDGTPKSTNGLGSGQDDRRYSGGNSRTQRARFSNGHPEYYNEAGLVGRAL</sequence>
<feature type="region of interest" description="Disordered" evidence="5">
    <location>
        <begin position="380"/>
        <end position="506"/>
    </location>
</feature>
<feature type="domain" description="Mid2" evidence="8">
    <location>
        <begin position="60"/>
        <end position="130"/>
    </location>
</feature>
<evidence type="ECO:0000256" key="7">
    <source>
        <dbReference type="SAM" id="SignalP"/>
    </source>
</evidence>
<dbReference type="InterPro" id="IPR051694">
    <property type="entry name" value="Immunoregulatory_rcpt-like"/>
</dbReference>
<feature type="compositionally biased region" description="Low complexity" evidence="5">
    <location>
        <begin position="493"/>
        <end position="506"/>
    </location>
</feature>
<feature type="signal peptide" evidence="7">
    <location>
        <begin position="1"/>
        <end position="22"/>
    </location>
</feature>
<feature type="compositionally biased region" description="Polar residues" evidence="5">
    <location>
        <begin position="456"/>
        <end position="487"/>
    </location>
</feature>
<dbReference type="GO" id="GO:0016020">
    <property type="term" value="C:membrane"/>
    <property type="evidence" value="ECO:0007669"/>
    <property type="project" value="UniProtKB-SubCell"/>
</dbReference>
<keyword evidence="4 6" id="KW-0472">Membrane</keyword>
<feature type="region of interest" description="Disordered" evidence="5">
    <location>
        <begin position="267"/>
        <end position="366"/>
    </location>
</feature>
<keyword evidence="3 6" id="KW-1133">Transmembrane helix</keyword>
<comment type="subcellular location">
    <subcellularLocation>
        <location evidence="1">Membrane</location>
        <topology evidence="1">Single-pass membrane protein</topology>
    </subcellularLocation>
</comment>
<comment type="caution">
    <text evidence="9">The sequence shown here is derived from an EMBL/GenBank/DDBJ whole genome shotgun (WGS) entry which is preliminary data.</text>
</comment>
<gene>
    <name evidence="9" type="ORF">GOMPHAMPRED_006575</name>
</gene>
<keyword evidence="2 6" id="KW-0812">Transmembrane</keyword>
<dbReference type="AlphaFoldDB" id="A0A8H3FX57"/>
<evidence type="ECO:0000313" key="9">
    <source>
        <dbReference type="EMBL" id="CAF9932434.1"/>
    </source>
</evidence>
<dbReference type="Proteomes" id="UP000664169">
    <property type="component" value="Unassembled WGS sequence"/>
</dbReference>
<protein>
    <recommendedName>
        <fullName evidence="8">Mid2 domain-containing protein</fullName>
    </recommendedName>
</protein>
<dbReference type="Pfam" id="PF04478">
    <property type="entry name" value="Mid2"/>
    <property type="match status" value="1"/>
</dbReference>
<reference evidence="9" key="1">
    <citation type="submission" date="2021-03" db="EMBL/GenBank/DDBJ databases">
        <authorList>
            <person name="Tagirdzhanova G."/>
        </authorList>
    </citation>
    <scope>NUCLEOTIDE SEQUENCE</scope>
</reference>
<evidence type="ECO:0000256" key="4">
    <source>
        <dbReference type="ARBA" id="ARBA00023136"/>
    </source>
</evidence>
<dbReference type="PANTHER" id="PTHR15549">
    <property type="entry name" value="PAIRED IMMUNOGLOBULIN-LIKE TYPE 2 RECEPTOR"/>
    <property type="match status" value="1"/>
</dbReference>
<evidence type="ECO:0000256" key="1">
    <source>
        <dbReference type="ARBA" id="ARBA00004167"/>
    </source>
</evidence>